<dbReference type="Proteomes" id="UP001064489">
    <property type="component" value="Chromosome 8"/>
</dbReference>
<evidence type="ECO:0000256" key="2">
    <source>
        <dbReference type="ARBA" id="ARBA00022448"/>
    </source>
</evidence>
<evidence type="ECO:0000256" key="7">
    <source>
        <dbReference type="ARBA" id="ARBA00023121"/>
    </source>
</evidence>
<evidence type="ECO:0000313" key="12">
    <source>
        <dbReference type="EMBL" id="KAI9174295.1"/>
    </source>
</evidence>
<organism evidence="12 13">
    <name type="scientific">Acer negundo</name>
    <name type="common">Box elder</name>
    <dbReference type="NCBI Taxonomy" id="4023"/>
    <lineage>
        <taxon>Eukaryota</taxon>
        <taxon>Viridiplantae</taxon>
        <taxon>Streptophyta</taxon>
        <taxon>Embryophyta</taxon>
        <taxon>Tracheophyta</taxon>
        <taxon>Spermatophyta</taxon>
        <taxon>Magnoliopsida</taxon>
        <taxon>eudicotyledons</taxon>
        <taxon>Gunneridae</taxon>
        <taxon>Pentapetalae</taxon>
        <taxon>rosids</taxon>
        <taxon>malvids</taxon>
        <taxon>Sapindales</taxon>
        <taxon>Sapindaceae</taxon>
        <taxon>Hippocastanoideae</taxon>
        <taxon>Acereae</taxon>
        <taxon>Acer</taxon>
    </lineage>
</organism>
<keyword evidence="2" id="KW-0813">Transport</keyword>
<comment type="caution">
    <text evidence="12">The sequence shown here is derived from an EMBL/GenBank/DDBJ whole genome shotgun (WGS) entry which is preliminary data.</text>
</comment>
<dbReference type="PROSITE" id="PS51847">
    <property type="entry name" value="SMP"/>
    <property type="match status" value="1"/>
</dbReference>
<feature type="compositionally biased region" description="Basic and acidic residues" evidence="9">
    <location>
        <begin position="735"/>
        <end position="764"/>
    </location>
</feature>
<dbReference type="Pfam" id="PF23065">
    <property type="entry name" value="PH_SMPa"/>
    <property type="match status" value="1"/>
</dbReference>
<evidence type="ECO:0000256" key="3">
    <source>
        <dbReference type="ARBA" id="ARBA00022692"/>
    </source>
</evidence>
<feature type="compositionally biased region" description="Polar residues" evidence="9">
    <location>
        <begin position="697"/>
        <end position="714"/>
    </location>
</feature>
<reference evidence="12" key="1">
    <citation type="journal article" date="2022" name="Plant J.">
        <title>Strategies of tolerance reflected in two North American maple genomes.</title>
        <authorList>
            <person name="McEvoy S.L."/>
            <person name="Sezen U.U."/>
            <person name="Trouern-Trend A."/>
            <person name="McMahon S.M."/>
            <person name="Schaberg P.G."/>
            <person name="Yang J."/>
            <person name="Wegrzyn J.L."/>
            <person name="Swenson N.G."/>
        </authorList>
    </citation>
    <scope>NUCLEOTIDE SEQUENCE</scope>
    <source>
        <strain evidence="12">91603</strain>
    </source>
</reference>
<feature type="compositionally biased region" description="Polar residues" evidence="9">
    <location>
        <begin position="626"/>
        <end position="641"/>
    </location>
</feature>
<proteinExistence type="predicted"/>
<evidence type="ECO:0000313" key="13">
    <source>
        <dbReference type="Proteomes" id="UP001064489"/>
    </source>
</evidence>
<keyword evidence="6" id="KW-0445">Lipid transport</keyword>
<dbReference type="CDD" id="cd21675">
    <property type="entry name" value="SMP_TEX2"/>
    <property type="match status" value="1"/>
</dbReference>
<keyword evidence="4" id="KW-0256">Endoplasmic reticulum</keyword>
<dbReference type="PANTHER" id="PTHR13466">
    <property type="entry name" value="TEX2 PROTEIN-RELATED"/>
    <property type="match status" value="1"/>
</dbReference>
<dbReference type="EMBL" id="JAJSOW010000103">
    <property type="protein sequence ID" value="KAI9174295.1"/>
    <property type="molecule type" value="Genomic_DNA"/>
</dbReference>
<evidence type="ECO:0000256" key="6">
    <source>
        <dbReference type="ARBA" id="ARBA00023055"/>
    </source>
</evidence>
<reference evidence="12" key="2">
    <citation type="submission" date="2023-02" db="EMBL/GenBank/DDBJ databases">
        <authorList>
            <person name="Swenson N.G."/>
            <person name="Wegrzyn J.L."/>
            <person name="Mcevoy S.L."/>
        </authorList>
    </citation>
    <scope>NUCLEOTIDE SEQUENCE</scope>
    <source>
        <strain evidence="12">91603</strain>
        <tissue evidence="12">Leaf</tissue>
    </source>
</reference>
<dbReference type="InterPro" id="IPR057080">
    <property type="entry name" value="PH_SMPa"/>
</dbReference>
<dbReference type="PANTHER" id="PTHR13466:SF0">
    <property type="entry name" value="SMP-LTD DOMAIN-CONTAINING PROTEIN"/>
    <property type="match status" value="1"/>
</dbReference>
<name>A0AAD5IRR8_ACENE</name>
<keyword evidence="13" id="KW-1185">Reference proteome</keyword>
<accession>A0AAD5IRR8</accession>
<feature type="region of interest" description="Disordered" evidence="9">
    <location>
        <begin position="626"/>
        <end position="764"/>
    </location>
</feature>
<gene>
    <name evidence="12" type="ORF">LWI28_015148</name>
</gene>
<evidence type="ECO:0000256" key="1">
    <source>
        <dbReference type="ARBA" id="ARBA00004586"/>
    </source>
</evidence>
<keyword evidence="3 10" id="KW-0812">Transmembrane</keyword>
<dbReference type="GO" id="GO:0006869">
    <property type="term" value="P:lipid transport"/>
    <property type="evidence" value="ECO:0007669"/>
    <property type="project" value="UniProtKB-KW"/>
</dbReference>
<keyword evidence="8 10" id="KW-0472">Membrane</keyword>
<comment type="subcellular location">
    <subcellularLocation>
        <location evidence="1">Endoplasmic reticulum membrane</location>
    </subcellularLocation>
</comment>
<sequence>MILFLVGLVLGMIAVVSLEVAILLYVLKRLIRNTTKSPPSSVDSNSSLDLQQSLDFAYNKMGVVWVLESDKIPKNWLATKDLKKKKEFLEVSPVRKHAKIKDGALILIESDASNTAIPLKGCIIQAVSASNLYSKKWAKRFPIRVENKTSVIYNVSRTIYIYLETSWEKESWCKALRLVSCDDKKRLEWFTKLSEDFRSYLASLNTGYPSFMKPSLGLIGEPIDKASKLDGSSSKVRHFWKRFSRRNSKPCLESKALYTSTLAREERKIVEKSHPSQDSVLGASFIKSGTPKIPNYFVEENEEPSSSAFLRSGSQSHVSVTSDADFEDKFTVDEGTLCWNLLISRLFFDAKGNAGMKSSFQARIQRTLSNMRIPSYIGEVICTDMDIGNLPPYVHGLRVLPADMNEVWAFDVDIEYSGGAVLDVETRLEVCELNAQKGIVGENLDSSSVGGVSSDLLEGFEYFGKQLNVSKGTTGGQDQKDEGDLKLDGLKNYKSMPASTSGSRWKSILNSIAKQVSQVPLSLSIRVASLRGTMRFHIKPPPSDQLWFSFTSMPDIEFELESSVGDHKITSGQIALFLIGRFKAAIRENMVLPNCETVCIPWMLAEKDDWVPQNVAPFIWRSQEANSDNTPACESFSSQAGESKAKMDATRAQSMPPEISTDRSIQHSNSLQELNTPLLASDEPQESDESKKKKVQEYQSPSMSSTQSEKQSYTSEEEDSRPKKTGRRARMMLDLGKKMGEKLEEKRRHIEEKSRNIVERMRGP</sequence>
<dbReference type="InterPro" id="IPR031468">
    <property type="entry name" value="SMP_LBD"/>
</dbReference>
<feature type="transmembrane region" description="Helical" evidence="10">
    <location>
        <begin position="6"/>
        <end position="27"/>
    </location>
</feature>
<protein>
    <recommendedName>
        <fullName evidence="11">SMP-LTD domain-containing protein</fullName>
    </recommendedName>
</protein>
<feature type="domain" description="SMP-LTD" evidence="11">
    <location>
        <begin position="333"/>
        <end position="601"/>
    </location>
</feature>
<evidence type="ECO:0000256" key="9">
    <source>
        <dbReference type="SAM" id="MobiDB-lite"/>
    </source>
</evidence>
<evidence type="ECO:0000259" key="11">
    <source>
        <dbReference type="PROSITE" id="PS51847"/>
    </source>
</evidence>
<evidence type="ECO:0000256" key="5">
    <source>
        <dbReference type="ARBA" id="ARBA00022989"/>
    </source>
</evidence>
<evidence type="ECO:0000256" key="10">
    <source>
        <dbReference type="SAM" id="Phobius"/>
    </source>
</evidence>
<feature type="compositionally biased region" description="Polar residues" evidence="9">
    <location>
        <begin position="666"/>
        <end position="675"/>
    </location>
</feature>
<dbReference type="GO" id="GO:0005789">
    <property type="term" value="C:endoplasmic reticulum membrane"/>
    <property type="evidence" value="ECO:0007669"/>
    <property type="project" value="UniProtKB-SubCell"/>
</dbReference>
<keyword evidence="7" id="KW-0446">Lipid-binding</keyword>
<dbReference type="AlphaFoldDB" id="A0AAD5IRR8"/>
<evidence type="ECO:0000256" key="8">
    <source>
        <dbReference type="ARBA" id="ARBA00023136"/>
    </source>
</evidence>
<evidence type="ECO:0000256" key="4">
    <source>
        <dbReference type="ARBA" id="ARBA00022824"/>
    </source>
</evidence>
<dbReference type="GO" id="GO:0008289">
    <property type="term" value="F:lipid binding"/>
    <property type="evidence" value="ECO:0007669"/>
    <property type="project" value="UniProtKB-KW"/>
</dbReference>
<keyword evidence="5 10" id="KW-1133">Transmembrane helix</keyword>